<gene>
    <name evidence="6" type="ORF">EJB06_04705</name>
</gene>
<evidence type="ECO:0000256" key="4">
    <source>
        <dbReference type="ARBA" id="ARBA00022833"/>
    </source>
</evidence>
<dbReference type="Gene3D" id="3.60.15.10">
    <property type="entry name" value="Ribonuclease Z/Hydroxyacylglutathione hydrolase-like"/>
    <property type="match status" value="1"/>
</dbReference>
<dbReference type="InterPro" id="IPR001279">
    <property type="entry name" value="Metallo-B-lactamas"/>
</dbReference>
<dbReference type="PANTHER" id="PTHR46233">
    <property type="entry name" value="HYDROXYACYLGLUTATHIONE HYDROLASE GLOC"/>
    <property type="match status" value="1"/>
</dbReference>
<feature type="domain" description="Metallo-beta-lactamase" evidence="5">
    <location>
        <begin position="36"/>
        <end position="197"/>
    </location>
</feature>
<sequence>MDDDLDDGDGDGDGDGDSDALGPCVFVIKVARQMMKNNNYLIVDPATHQAVLVDPAWQIDTLHKALANTQASLRGILLTHAHPDHIDLARPLADFYNCPIWMSKQEIAASGFSARQLIAIDETPWRVGAMRIAPILTPGHTPGCVCYLIGDHLFTGDVLFAEGCGICNGTDAAHAMFDSLQRLKFRLRPETRIYPGHTYARPPGQRFADVLSYNMYLHFPDKHSFAAFRLRKGQSARALFDFV</sequence>
<keyword evidence="3 6" id="KW-0378">Hydrolase</keyword>
<protein>
    <submittedName>
        <fullName evidence="6">MBL fold metallo-hydrolase</fullName>
    </submittedName>
</protein>
<evidence type="ECO:0000313" key="6">
    <source>
        <dbReference type="EMBL" id="RSZ60566.1"/>
    </source>
</evidence>
<dbReference type="SUPFAM" id="SSF56281">
    <property type="entry name" value="Metallo-hydrolase/oxidoreductase"/>
    <property type="match status" value="1"/>
</dbReference>
<proteinExistence type="predicted"/>
<dbReference type="PANTHER" id="PTHR46233:SF3">
    <property type="entry name" value="HYDROXYACYLGLUTATHIONE HYDROLASE GLOC"/>
    <property type="match status" value="1"/>
</dbReference>
<evidence type="ECO:0000256" key="2">
    <source>
        <dbReference type="ARBA" id="ARBA00022723"/>
    </source>
</evidence>
<name>A0A430HSR2_9BURK</name>
<evidence type="ECO:0000256" key="1">
    <source>
        <dbReference type="ARBA" id="ARBA00001947"/>
    </source>
</evidence>
<dbReference type="InterPro" id="IPR051453">
    <property type="entry name" value="MBL_Glyoxalase_II"/>
</dbReference>
<dbReference type="EMBL" id="RXLQ01000002">
    <property type="protein sequence ID" value="RSZ60566.1"/>
    <property type="molecule type" value="Genomic_DNA"/>
</dbReference>
<dbReference type="Pfam" id="PF00753">
    <property type="entry name" value="Lactamase_B"/>
    <property type="match status" value="1"/>
</dbReference>
<dbReference type="GO" id="GO:0016787">
    <property type="term" value="F:hydrolase activity"/>
    <property type="evidence" value="ECO:0007669"/>
    <property type="project" value="UniProtKB-KW"/>
</dbReference>
<dbReference type="InterPro" id="IPR036866">
    <property type="entry name" value="RibonucZ/Hydroxyglut_hydro"/>
</dbReference>
<dbReference type="Proteomes" id="UP000278085">
    <property type="component" value="Unassembled WGS sequence"/>
</dbReference>
<organism evidence="6 7">
    <name type="scientific">Massilia atriviolacea</name>
    <dbReference type="NCBI Taxonomy" id="2495579"/>
    <lineage>
        <taxon>Bacteria</taxon>
        <taxon>Pseudomonadati</taxon>
        <taxon>Pseudomonadota</taxon>
        <taxon>Betaproteobacteria</taxon>
        <taxon>Burkholderiales</taxon>
        <taxon>Oxalobacteraceae</taxon>
        <taxon>Telluria group</taxon>
        <taxon>Massilia</taxon>
    </lineage>
</organism>
<evidence type="ECO:0000313" key="7">
    <source>
        <dbReference type="Proteomes" id="UP000278085"/>
    </source>
</evidence>
<comment type="cofactor">
    <cofactor evidence="1">
        <name>Zn(2+)</name>
        <dbReference type="ChEBI" id="CHEBI:29105"/>
    </cofactor>
</comment>
<evidence type="ECO:0000256" key="3">
    <source>
        <dbReference type="ARBA" id="ARBA00022801"/>
    </source>
</evidence>
<keyword evidence="7" id="KW-1185">Reference proteome</keyword>
<evidence type="ECO:0000259" key="5">
    <source>
        <dbReference type="SMART" id="SM00849"/>
    </source>
</evidence>
<reference evidence="6 7" key="1">
    <citation type="submission" date="2018-12" db="EMBL/GenBank/DDBJ databases">
        <authorList>
            <person name="Yang E."/>
        </authorList>
    </citation>
    <scope>NUCLEOTIDE SEQUENCE [LARGE SCALE GENOMIC DNA]</scope>
    <source>
        <strain evidence="6 7">SOD</strain>
    </source>
</reference>
<keyword evidence="4" id="KW-0862">Zinc</keyword>
<dbReference type="SMART" id="SM00849">
    <property type="entry name" value="Lactamase_B"/>
    <property type="match status" value="1"/>
</dbReference>
<dbReference type="GO" id="GO:0046872">
    <property type="term" value="F:metal ion binding"/>
    <property type="evidence" value="ECO:0007669"/>
    <property type="project" value="UniProtKB-KW"/>
</dbReference>
<accession>A0A430HSR2</accession>
<dbReference type="OrthoDB" id="9784009at2"/>
<dbReference type="CDD" id="cd16275">
    <property type="entry name" value="BaeB-like_MBL-fold"/>
    <property type="match status" value="1"/>
</dbReference>
<comment type="caution">
    <text evidence="6">The sequence shown here is derived from an EMBL/GenBank/DDBJ whole genome shotgun (WGS) entry which is preliminary data.</text>
</comment>
<dbReference type="AlphaFoldDB" id="A0A430HSR2"/>
<keyword evidence="2" id="KW-0479">Metal-binding</keyword>